<dbReference type="RefSeq" id="WP_197662486.1">
    <property type="nucleotide sequence ID" value="NZ_JAEAGR010000018.1"/>
</dbReference>
<dbReference type="InterPro" id="IPR013078">
    <property type="entry name" value="His_Pase_superF_clade-1"/>
</dbReference>
<accession>A0A8J7KXU0</accession>
<dbReference type="InterPro" id="IPR029033">
    <property type="entry name" value="His_PPase_superfam"/>
</dbReference>
<organism evidence="1 2">
    <name type="scientific">Mobilitalea sibirica</name>
    <dbReference type="NCBI Taxonomy" id="1462919"/>
    <lineage>
        <taxon>Bacteria</taxon>
        <taxon>Bacillati</taxon>
        <taxon>Bacillota</taxon>
        <taxon>Clostridia</taxon>
        <taxon>Lachnospirales</taxon>
        <taxon>Lachnospiraceae</taxon>
        <taxon>Mobilitalea</taxon>
    </lineage>
</organism>
<protein>
    <submittedName>
        <fullName evidence="1">Histidine phosphatase family protein</fullName>
    </submittedName>
</protein>
<sequence length="194" mass="23165">MRIGLLRHFKVNCPHKRMMTSKEFIEWSQKYEVSKVIKKKVEMYGIKWDVCYVSDMPRAITTAKEVYDGTLKVDKLLREVDIAPFIHTGPIKLPFELWHICGRIAWLFRSRRQPESIKGTKQRINKFLDRIDWSKDNILIVFHGFMIYNFQKELRKRGFYGDKLKVIKNGVLYEYVREAVRDELEDENLTDLCG</sequence>
<keyword evidence="2" id="KW-1185">Reference proteome</keyword>
<dbReference type="AlphaFoldDB" id="A0A8J7KXU0"/>
<dbReference type="Proteomes" id="UP000623269">
    <property type="component" value="Unassembled WGS sequence"/>
</dbReference>
<dbReference type="EMBL" id="JAEAGR010000018">
    <property type="protein sequence ID" value="MBH1942237.1"/>
    <property type="molecule type" value="Genomic_DNA"/>
</dbReference>
<reference evidence="1" key="1">
    <citation type="submission" date="2020-12" db="EMBL/GenBank/DDBJ databases">
        <title>M. sibirica DSM 26468T genome.</title>
        <authorList>
            <person name="Thieme N."/>
            <person name="Rettenmaier R."/>
            <person name="Zverlov V."/>
            <person name="Liebl W."/>
        </authorList>
    </citation>
    <scope>NUCLEOTIDE SEQUENCE</scope>
    <source>
        <strain evidence="1">DSM 26468</strain>
    </source>
</reference>
<dbReference type="Pfam" id="PF00300">
    <property type="entry name" value="His_Phos_1"/>
    <property type="match status" value="1"/>
</dbReference>
<name>A0A8J7KXU0_9FIRM</name>
<proteinExistence type="predicted"/>
<dbReference type="Gene3D" id="3.40.50.1240">
    <property type="entry name" value="Phosphoglycerate mutase-like"/>
    <property type="match status" value="1"/>
</dbReference>
<gene>
    <name evidence="1" type="ORF">I5677_15155</name>
</gene>
<evidence type="ECO:0000313" key="2">
    <source>
        <dbReference type="Proteomes" id="UP000623269"/>
    </source>
</evidence>
<comment type="caution">
    <text evidence="1">The sequence shown here is derived from an EMBL/GenBank/DDBJ whole genome shotgun (WGS) entry which is preliminary data.</text>
</comment>
<dbReference type="SUPFAM" id="SSF53254">
    <property type="entry name" value="Phosphoglycerate mutase-like"/>
    <property type="match status" value="1"/>
</dbReference>
<evidence type="ECO:0000313" key="1">
    <source>
        <dbReference type="EMBL" id="MBH1942237.1"/>
    </source>
</evidence>